<proteinExistence type="predicted"/>
<comment type="caution">
    <text evidence="1">The sequence shown here is derived from an EMBL/GenBank/DDBJ whole genome shotgun (WGS) entry which is preliminary data.</text>
</comment>
<sequence length="197" mass="22528">MTEDGCMLCDMRDLAHCAVVCKRWYLAAQSILYSHVRIDAVHYCELEVQLAARRKRRSFFDRNGDPIDAPQARLELFMRSVRHAHELGNMVLSLRMPYMTREANKASIARTISACPDMRGMAYRHGSEGSFSQLPGSRLWMNLETLKLSRLQIEPNILCFGLGAFPRLLELTLEDLAWLDDSAFRHSQSLPPFPAVQ</sequence>
<reference evidence="1" key="1">
    <citation type="journal article" date="2020" name="bioRxiv">
        <title>Genomic and phenotypic heterogeneity of clinical isolates of the human pathogens Aspergillus fumigatus, Aspergillus lentulus and Aspergillus fumigatiaffinis.</title>
        <authorList>
            <person name="dos Santos R.A.C."/>
            <person name="Steenwyk J.L."/>
            <person name="Rivero-Menendez O."/>
            <person name="Mead M.E."/>
            <person name="Silva L.P."/>
            <person name="Bastos R.W."/>
            <person name="Alastruey-Izquierdo A."/>
            <person name="Goldman G.H."/>
            <person name="Rokas A."/>
        </authorList>
    </citation>
    <scope>NUCLEOTIDE SEQUENCE</scope>
    <source>
        <strain evidence="1">CNM-CM8927</strain>
    </source>
</reference>
<dbReference type="SUPFAM" id="SSF81383">
    <property type="entry name" value="F-box domain"/>
    <property type="match status" value="1"/>
</dbReference>
<name>A0AAN6BMJ5_ASPLE</name>
<evidence type="ECO:0008006" key="3">
    <source>
        <dbReference type="Google" id="ProtNLM"/>
    </source>
</evidence>
<dbReference type="InterPro" id="IPR036047">
    <property type="entry name" value="F-box-like_dom_sf"/>
</dbReference>
<reference evidence="1" key="2">
    <citation type="submission" date="2020-04" db="EMBL/GenBank/DDBJ databases">
        <authorList>
            <person name="Santos R.A.C."/>
            <person name="Steenwyk J.L."/>
            <person name="Rivero-Menendez O."/>
            <person name="Mead M.E."/>
            <person name="Silva L.P."/>
            <person name="Bastos R.W."/>
            <person name="Alastruey-Izquierdo A."/>
            <person name="Goldman G.H."/>
            <person name="Rokas A."/>
        </authorList>
    </citation>
    <scope>NUCLEOTIDE SEQUENCE</scope>
    <source>
        <strain evidence="1">CNM-CM8927</strain>
    </source>
</reference>
<gene>
    <name evidence="1" type="ORF">CNMCM8927_000872</name>
</gene>
<organism evidence="1 2">
    <name type="scientific">Aspergillus lentulus</name>
    <dbReference type="NCBI Taxonomy" id="293939"/>
    <lineage>
        <taxon>Eukaryota</taxon>
        <taxon>Fungi</taxon>
        <taxon>Dikarya</taxon>
        <taxon>Ascomycota</taxon>
        <taxon>Pezizomycotina</taxon>
        <taxon>Eurotiomycetes</taxon>
        <taxon>Eurotiomycetidae</taxon>
        <taxon>Eurotiales</taxon>
        <taxon>Aspergillaceae</taxon>
        <taxon>Aspergillus</taxon>
        <taxon>Aspergillus subgen. Fumigati</taxon>
    </lineage>
</organism>
<dbReference type="EMBL" id="JAAAPU010000121">
    <property type="protein sequence ID" value="KAF4201958.1"/>
    <property type="molecule type" value="Genomic_DNA"/>
</dbReference>
<accession>A0AAN6BMJ5</accession>
<protein>
    <recommendedName>
        <fullName evidence="3">F-box domain-containing protein</fullName>
    </recommendedName>
</protein>
<dbReference type="AlphaFoldDB" id="A0AAN6BMJ5"/>
<evidence type="ECO:0000313" key="1">
    <source>
        <dbReference type="EMBL" id="KAF4201958.1"/>
    </source>
</evidence>
<dbReference type="Proteomes" id="UP000649114">
    <property type="component" value="Unassembled WGS sequence"/>
</dbReference>
<evidence type="ECO:0000313" key="2">
    <source>
        <dbReference type="Proteomes" id="UP000649114"/>
    </source>
</evidence>